<gene>
    <name evidence="1" type="ORF">F7Q99_31415</name>
</gene>
<accession>A0A6N7L242</accession>
<dbReference type="RefSeq" id="WP_153467796.1">
    <property type="nucleotide sequence ID" value="NZ_WBOF01000003.1"/>
</dbReference>
<dbReference type="EMBL" id="WBOF01000003">
    <property type="protein sequence ID" value="MQS16578.1"/>
    <property type="molecule type" value="Genomic_DNA"/>
</dbReference>
<reference evidence="1 2" key="1">
    <citation type="submission" date="2019-09" db="EMBL/GenBank/DDBJ databases">
        <title>Genome Sequences of Streptomyces kaniharaensis ATCC 21070.</title>
        <authorList>
            <person name="Zhu W."/>
            <person name="De Crecy-Lagard V."/>
            <person name="Richards N.G."/>
        </authorList>
    </citation>
    <scope>NUCLEOTIDE SEQUENCE [LARGE SCALE GENOMIC DNA]</scope>
    <source>
        <strain evidence="1 2">SF-557</strain>
    </source>
</reference>
<evidence type="ECO:0000313" key="2">
    <source>
        <dbReference type="Proteomes" id="UP000450000"/>
    </source>
</evidence>
<dbReference type="Proteomes" id="UP000450000">
    <property type="component" value="Unassembled WGS sequence"/>
</dbReference>
<evidence type="ECO:0000313" key="1">
    <source>
        <dbReference type="EMBL" id="MQS16578.1"/>
    </source>
</evidence>
<name>A0A6N7L242_9ACTN</name>
<organism evidence="1 2">
    <name type="scientific">Streptomyces kaniharaensis</name>
    <dbReference type="NCBI Taxonomy" id="212423"/>
    <lineage>
        <taxon>Bacteria</taxon>
        <taxon>Bacillati</taxon>
        <taxon>Actinomycetota</taxon>
        <taxon>Actinomycetes</taxon>
        <taxon>Kitasatosporales</taxon>
        <taxon>Streptomycetaceae</taxon>
        <taxon>Streptomyces</taxon>
    </lineage>
</organism>
<sequence>MEFPCEGFANGVSGTLLMENYSNDTQRGVAIASIGGVDGGGDGNDDVSSAVLWNSRTAALLNAAVRGQ</sequence>
<protein>
    <submittedName>
        <fullName evidence="1">Uncharacterized protein</fullName>
    </submittedName>
</protein>
<proteinExistence type="predicted"/>
<dbReference type="AlphaFoldDB" id="A0A6N7L242"/>
<comment type="caution">
    <text evidence="1">The sequence shown here is derived from an EMBL/GenBank/DDBJ whole genome shotgun (WGS) entry which is preliminary data.</text>
</comment>
<keyword evidence="2" id="KW-1185">Reference proteome</keyword>